<organism evidence="1">
    <name type="scientific">Mycobacterium xenopi 4042</name>
    <dbReference type="NCBI Taxonomy" id="1299334"/>
    <lineage>
        <taxon>Bacteria</taxon>
        <taxon>Bacillati</taxon>
        <taxon>Actinomycetota</taxon>
        <taxon>Actinomycetes</taxon>
        <taxon>Mycobacteriales</taxon>
        <taxon>Mycobacteriaceae</taxon>
        <taxon>Mycobacterium</taxon>
    </lineage>
</organism>
<reference evidence="1" key="1">
    <citation type="submission" date="2014-01" db="EMBL/GenBank/DDBJ databases">
        <authorList>
            <person name="Brown-Elliot B."/>
            <person name="Wallace R."/>
            <person name="Lenaerts A."/>
            <person name="Ordway D."/>
            <person name="DeGroote M.A."/>
            <person name="Parker T."/>
            <person name="Sizemore C."/>
            <person name="Tallon L.J."/>
            <person name="Sadzewicz L.K."/>
            <person name="Sengamalay N."/>
            <person name="Fraser C.M."/>
            <person name="Hine E."/>
            <person name="Shefchek K.A."/>
            <person name="Das S.P."/>
            <person name="Tettelin H."/>
        </authorList>
    </citation>
    <scope>NUCLEOTIDE SEQUENCE [LARGE SCALE GENOMIC DNA]</scope>
    <source>
        <strain evidence="1">4042</strain>
    </source>
</reference>
<dbReference type="EMBL" id="JAOB01000054">
    <property type="protein sequence ID" value="EUA32544.1"/>
    <property type="molecule type" value="Genomic_DNA"/>
</dbReference>
<comment type="caution">
    <text evidence="1">The sequence shown here is derived from an EMBL/GenBank/DDBJ whole genome shotgun (WGS) entry which is preliminary data.</text>
</comment>
<dbReference type="AlphaFoldDB" id="X8ALR1"/>
<accession>X8ALR1</accession>
<sequence>MARRRRGGRREHLVGDHVDAERATTLVKIVVPRSVKR</sequence>
<gene>
    <name evidence="1" type="ORF">I553_3543</name>
</gene>
<name>X8ALR1_MYCXE</name>
<dbReference type="PATRIC" id="fig|1299334.3.peg.5666"/>
<proteinExistence type="predicted"/>
<evidence type="ECO:0000313" key="1">
    <source>
        <dbReference type="EMBL" id="EUA32544.1"/>
    </source>
</evidence>
<protein>
    <submittedName>
        <fullName evidence="1">Uncharacterized protein</fullName>
    </submittedName>
</protein>